<dbReference type="GO" id="GO:0034332">
    <property type="term" value="P:adherens junction organization"/>
    <property type="evidence" value="ECO:0007669"/>
    <property type="project" value="Ensembl"/>
</dbReference>
<keyword evidence="10" id="KW-0965">Cell junction</keyword>
<feature type="coiled-coil region" evidence="16">
    <location>
        <begin position="1392"/>
        <end position="1653"/>
    </location>
</feature>
<dbReference type="Pfam" id="PF18373">
    <property type="entry name" value="Spectrin_2"/>
    <property type="match status" value="1"/>
</dbReference>
<feature type="coiled-coil region" evidence="16">
    <location>
        <begin position="1318"/>
        <end position="1359"/>
    </location>
</feature>
<dbReference type="InterPro" id="IPR001101">
    <property type="entry name" value="Plectin_repeat"/>
</dbReference>
<feature type="compositionally biased region" description="Low complexity" evidence="17">
    <location>
        <begin position="2718"/>
        <end position="2762"/>
    </location>
</feature>
<dbReference type="GO" id="GO:0030057">
    <property type="term" value="C:desmosome"/>
    <property type="evidence" value="ECO:0007669"/>
    <property type="project" value="UniProtKB-SubCell"/>
</dbReference>
<dbReference type="FunFam" id="1.20.58.60:FF:000123">
    <property type="entry name" value="Desmoplakin a"/>
    <property type="match status" value="1"/>
</dbReference>
<comment type="subcellular location">
    <subcellularLocation>
        <location evidence="3">Cell junction</location>
        <location evidence="3">Desmosome</location>
    </subcellularLocation>
    <subcellularLocation>
        <location evidence="1">Cell membrane</location>
    </subcellularLocation>
    <subcellularLocation>
        <location evidence="2">Cytoplasm</location>
    </subcellularLocation>
</comment>
<dbReference type="InterPro" id="IPR041573">
    <property type="entry name" value="Desmoplakin_Spectrin-like"/>
</dbReference>
<comment type="similarity">
    <text evidence="4">Belongs to the plakin or cytolinker family.</text>
</comment>
<dbReference type="GO" id="GO:0097110">
    <property type="term" value="F:scaffold protein binding"/>
    <property type="evidence" value="ECO:0007669"/>
    <property type="project" value="Ensembl"/>
</dbReference>
<keyword evidence="7" id="KW-0963">Cytoplasm</keyword>
<dbReference type="Gene3D" id="2.30.30.40">
    <property type="entry name" value="SH3 Domains"/>
    <property type="match status" value="1"/>
</dbReference>
<gene>
    <name evidence="19" type="primary">DSP</name>
</gene>
<dbReference type="InterPro" id="IPR035915">
    <property type="entry name" value="Plakin_repeat_sf"/>
</dbReference>
<dbReference type="OMA" id="KYGDGMQ"/>
<evidence type="ECO:0000256" key="12">
    <source>
        <dbReference type="ARBA" id="ARBA00023136"/>
    </source>
</evidence>
<evidence type="ECO:0000256" key="5">
    <source>
        <dbReference type="ARBA" id="ARBA00022443"/>
    </source>
</evidence>
<evidence type="ECO:0000256" key="6">
    <source>
        <dbReference type="ARBA" id="ARBA00022475"/>
    </source>
</evidence>
<dbReference type="GO" id="GO:0014704">
    <property type="term" value="C:intercalated disc"/>
    <property type="evidence" value="ECO:0007669"/>
    <property type="project" value="Ensembl"/>
</dbReference>
<reference evidence="19" key="2">
    <citation type="submission" date="2025-09" db="UniProtKB">
        <authorList>
            <consortium name="Ensembl"/>
        </authorList>
    </citation>
    <scope>IDENTIFICATION</scope>
</reference>
<dbReference type="Ensembl" id="ENSSPUT00000010475.1">
    <property type="protein sequence ID" value="ENSSPUP00000009828.1"/>
    <property type="gene ID" value="ENSSPUG00000007581.1"/>
</dbReference>
<keyword evidence="8" id="KW-0597">Phosphoprotein</keyword>
<dbReference type="PROSITE" id="PS50002">
    <property type="entry name" value="SH3"/>
    <property type="match status" value="1"/>
</dbReference>
<evidence type="ECO:0000256" key="11">
    <source>
        <dbReference type="ARBA" id="ARBA00023054"/>
    </source>
</evidence>
<keyword evidence="20" id="KW-1185">Reference proteome</keyword>
<proteinExistence type="inferred from homology"/>
<dbReference type="SUPFAM" id="SSF46966">
    <property type="entry name" value="Spectrin repeat"/>
    <property type="match status" value="4"/>
</dbReference>
<dbReference type="GO" id="GO:0086073">
    <property type="term" value="P:bundle of His cell-Purkinje myocyte adhesion involved in cell communication"/>
    <property type="evidence" value="ECO:0007669"/>
    <property type="project" value="Ensembl"/>
</dbReference>
<dbReference type="SUPFAM" id="SSF75399">
    <property type="entry name" value="Plakin repeat"/>
    <property type="match status" value="4"/>
</dbReference>
<feature type="coiled-coil region" evidence="16">
    <location>
        <begin position="366"/>
        <end position="396"/>
    </location>
</feature>
<keyword evidence="5 15" id="KW-0728">SH3 domain</keyword>
<dbReference type="GO" id="GO:0042060">
    <property type="term" value="P:wound healing"/>
    <property type="evidence" value="ECO:0007669"/>
    <property type="project" value="TreeGrafter"/>
</dbReference>
<evidence type="ECO:0000256" key="1">
    <source>
        <dbReference type="ARBA" id="ARBA00004236"/>
    </source>
</evidence>
<feature type="coiled-coil region" evidence="16">
    <location>
        <begin position="950"/>
        <end position="1068"/>
    </location>
</feature>
<dbReference type="Gene3D" id="1.20.58.1060">
    <property type="match status" value="1"/>
</dbReference>
<dbReference type="PANTHER" id="PTHR23169:SF26">
    <property type="entry name" value="DESMOPLAKIN"/>
    <property type="match status" value="1"/>
</dbReference>
<feature type="coiled-coil region" evidence="16">
    <location>
        <begin position="1229"/>
        <end position="1270"/>
    </location>
</feature>
<keyword evidence="9" id="KW-0677">Repeat</keyword>
<evidence type="ECO:0000256" key="13">
    <source>
        <dbReference type="ARBA" id="ARBA00057415"/>
    </source>
</evidence>
<evidence type="ECO:0000313" key="19">
    <source>
        <dbReference type="Ensembl" id="ENSSPUP00000009828.1"/>
    </source>
</evidence>
<evidence type="ECO:0000259" key="18">
    <source>
        <dbReference type="PROSITE" id="PS50002"/>
    </source>
</evidence>
<dbReference type="GO" id="GO:0001533">
    <property type="term" value="C:cornified envelope"/>
    <property type="evidence" value="ECO:0007669"/>
    <property type="project" value="Ensembl"/>
</dbReference>
<dbReference type="Pfam" id="PF21097">
    <property type="entry name" value="SR_plectin_7"/>
    <property type="match status" value="1"/>
</dbReference>
<dbReference type="GO" id="GO:0005080">
    <property type="term" value="F:protein kinase C binding"/>
    <property type="evidence" value="ECO:0007669"/>
    <property type="project" value="Ensembl"/>
</dbReference>
<dbReference type="InterPro" id="IPR041615">
    <property type="entry name" value="Desmoplakin_SH3"/>
</dbReference>
<dbReference type="FunFam" id="3.90.1290.10:FF:000002">
    <property type="entry name" value="Plectin a"/>
    <property type="match status" value="1"/>
</dbReference>
<sequence>RLLHERGYGGDWQNGTSTVSRRQNTIQELLQNCSDCLMRAELIVQPELKYGDGVQISRNRELDECFVQASEHMEILDGLIREMRQMGQPCDLYQKRLLQLQEQMRALHKAISVPRVRRVSSKGGGGYSSQSGSGWDEYTRHVTSECLSWMRQQKAEMELVKWGVDAATVEQQISDHRKFHNTIGDYRWQLDKIKADLREKAAIHQLEEEFETLLKFSFERMDQLRHLQNIIQATSREIMWINDCEEEELLYDWSDRNTDITRKQEGFSVRMSQLEIKERELNKLKQECDQLVLSQHPASDKIEAYMDTLQTQWSWILQITKCIDVHLKENAAYFQFFEEAQSTENYLKNLQDTIRKKYICDKSMSLQTLLEQIKELEVEREKILEYKRQVQNLVNKSKKIVQLKPRNPEYRSNKPIILKALCDYKQDLKKMRKGDECILKDKSERSKWHVTGPGGVDMLVPSVALIIPPPNPLAVDLSTKIEQYYEAILALWNQLYINMKSLVSWHYCMIDVEKIRCMTIAKLKTMRREDYQRIVTDLEVHYQEFLRNSQGSEMFGDDDKRVIQTQFSDAQKYYQTLVIQLPGQQRPPQPGLFLVHEAKEAWLLMELQKLRQQIENCEVRMVQRAPLQLDQGASHNLSVRINDLEGVQSESQTMADTLNRHKDFLPNFRDSEKYGYLQSEVTALFQKLENINGVSAGYLDSLNALRSLLQAILQTEDMIRVFEVRLTEEETVPLDLDKVEAYRACLKKMKADLNIKKSLLGTLDAELQRALQVHSQSCQAYAFYGLDLGKYTDKVFQLTDRYNRVDKQIDDRSWDLEKQVKHKWICDARRRQDSIEAIKLGDCNTVLRYLHEQKNLHSEITGRRDKVEEIVKHAELCSASIKDYELQAAVYSSGLETMLNIPIKRSMVQSPSGLILQEAAEIQSRYIELLTRSGDYYKFLSEMLKSMEDLKMKTTKIELLEEELRLARDANSDNSNKHKFLEDNLQKYQVECSQLKAKFLSLEELKRQAEMDGSCTKQNLDKCYGQIKDLNDRIKRLTYEIEDEKRKRKLLEERCEQQKCDYDQLQKSRHNEKESLGWQKLESEKVFKEKEYEIERLRVLLQDEGTRKREYENELAKVRNQFNEEISNIKNKYETEITIKKTTIQQIAAQKEDDAKGLRTQIDRLARENRDLKDEIVRLNDAILQTTEQRRRAEENVLQQKACSSEVGQQKLQIEVELKQVMHLRNEDNARFKQALEDAASTIQEKTKELERLKVQLKEEAKSHWELENELAKVRNSYDEEIISLKNKYETEINITKTTINQVTIKKEEETNSYRAQLDNVVRENSNLCEEIRRLKNTISQTTENLRKVEENAKQQKAVGSDISQKKQQLEIELKQVIQMHSEETMRYKTSLDDAGKTIKERNKEIERLRKLLEAETGQRKSVEEENIQLQRTQFDLQKATISATETISKLKIQEQELGRLKAEYERVSQDKKGKDQESIRLQSTIKELQHQICKLEEELSRHNKNTVEESSKRKKAEEELDSMRRTLREQAVKITNLTQQIEEVSIVKKRSEEDLRHQRESLDGHVRDKQRYMEEIRKYTSEIETLRRQLVQEQENLKQVHLRNEHLQKAIEDKSKGLNECKIEIERLQSLTENLTKEHLMLEEELRNLRLEYDDLRMGKSEVDDEKNATITELKSQLQTSSKHTLELQGLINDLQKERENLRQEIEKFQKQALEASHRIQESKNQCSHMLQERETLLIKISALEQDKARLQRLEEDLSRSKSTLESESRMKQRLESEKQQILNDLNQWKSQFSRKEETIRKIESEREKSEREKNTLMTEIERLQVEIKRIEERYRSRLEETSRKSQSEMDAERLRLQREIEKLQQRPYGSHRGTQTEEGYSIDASKLLFSGLRKKVTAAQLFECQLIDKSTLDKLLRGQKSVEEVAADLEPYLRGAGAIAGVSLNPKEKYSLVEAKRKQLLTPENTVLLLEAQAATGGVIDPHRNEFLTVDSAIARDLIDFDDREQIYTAEKAITGFKDPFSGKIVPVLEAIKKNLIDRETGIRLLEAQVAAGGIVDPVNSVFLPKDVDLSRGLIDRDLYKILNNPQDAAKHFIDPVTKKAISYMKLREKCRIEPHTGLLLLPVQKRSMSFQGIRQPVPVKELVDSGIIQESTATKLEMGEITMEEVGDRIKDFLQGSKKLGIYQAMKIGLVRPGTALELLEAQAATGFIVDPVSSARLTVEEGYKRGLVGIEFKEKLLSAERAVTGYRDPEKGTIISLFQAMNKELIEKGHGIRLLEAQIATGGIIDPKESHRLPVHMAYSRGFFNEELNEILTDPSDDTKGFFDPNTEENLTYLQLKERCIKDEATGLCLLPLRDKKKVVQTSQKNTLRKRRVVIVDPETNREMSVQEAYNKGLIDYDTYLELSDQECELEEITITGSDGSTRVVLVDRKTGNQYDIQDSIDKGLVDGKFFEQYRSGTLSLTQFADMISSRNGGDEVFRHVSGTRSPTVLCIRNSSVARNGSLSESLEETSSIAAIFDTENLEKISISEAVQRGIVDSITAQRLLEAQACTGGIICPTTGQRLSIQDAVGQGVIDQDMATRLKPAQKAFLGFEGIKGRKKMSAAEAVKEKWLPYEAGQRFLEYQYITGGLVDPEVRGRISMEEAIRKGIIDGRTAQRLQDTSSYTKILTCPKTKLKISYKDAMSQSMVEDITGFRLLEASSVSSKGIASPYNVSSAPGSRSGSRSGSLSGSRRGSVDASGSSSYSYSYTTFSSSSVGR</sequence>
<dbReference type="GO" id="GO:0086091">
    <property type="term" value="P:regulation of heart rate by cardiac conduction"/>
    <property type="evidence" value="ECO:0007669"/>
    <property type="project" value="Ensembl"/>
</dbReference>
<dbReference type="CDD" id="cd00176">
    <property type="entry name" value="SPEC"/>
    <property type="match status" value="1"/>
</dbReference>
<dbReference type="FunFam" id="1.20.58.60:FF:000125">
    <property type="entry name" value="Desmoplakin"/>
    <property type="match status" value="1"/>
</dbReference>
<name>A0A8D0GP55_SPHPU</name>
<evidence type="ECO:0000256" key="16">
    <source>
        <dbReference type="SAM" id="Coils"/>
    </source>
</evidence>
<dbReference type="GO" id="GO:0005912">
    <property type="term" value="C:adherens junction"/>
    <property type="evidence" value="ECO:0007669"/>
    <property type="project" value="Ensembl"/>
</dbReference>
<evidence type="ECO:0000256" key="15">
    <source>
        <dbReference type="PROSITE-ProRule" id="PRU00192"/>
    </source>
</evidence>
<dbReference type="GO" id="GO:0003223">
    <property type="term" value="P:ventricular compact myocardium morphogenesis"/>
    <property type="evidence" value="ECO:0007669"/>
    <property type="project" value="Ensembl"/>
</dbReference>
<dbReference type="GO" id="GO:0005882">
    <property type="term" value="C:intermediate filament"/>
    <property type="evidence" value="ECO:0007669"/>
    <property type="project" value="Ensembl"/>
</dbReference>
<dbReference type="Proteomes" id="UP000694392">
    <property type="component" value="Unplaced"/>
</dbReference>
<evidence type="ECO:0000256" key="8">
    <source>
        <dbReference type="ARBA" id="ARBA00022553"/>
    </source>
</evidence>
<keyword evidence="6" id="KW-1003">Cell membrane</keyword>
<evidence type="ECO:0000256" key="9">
    <source>
        <dbReference type="ARBA" id="ARBA00022737"/>
    </source>
</evidence>
<dbReference type="GO" id="GO:0016323">
    <property type="term" value="C:basolateral plasma membrane"/>
    <property type="evidence" value="ECO:0007669"/>
    <property type="project" value="Ensembl"/>
</dbReference>
<organism evidence="19 20">
    <name type="scientific">Sphenodon punctatus</name>
    <name type="common">Tuatara</name>
    <name type="synonym">Hatteria punctata</name>
    <dbReference type="NCBI Taxonomy" id="8508"/>
    <lineage>
        <taxon>Eukaryota</taxon>
        <taxon>Metazoa</taxon>
        <taxon>Chordata</taxon>
        <taxon>Craniata</taxon>
        <taxon>Vertebrata</taxon>
        <taxon>Euteleostomi</taxon>
        <taxon>Lepidosauria</taxon>
        <taxon>Sphenodontia</taxon>
        <taxon>Sphenodontidae</taxon>
        <taxon>Sphenodon</taxon>
    </lineage>
</organism>
<dbReference type="GO" id="GO:0045109">
    <property type="term" value="P:intermediate filament organization"/>
    <property type="evidence" value="ECO:0007669"/>
    <property type="project" value="Ensembl"/>
</dbReference>
<evidence type="ECO:0000313" key="20">
    <source>
        <dbReference type="Proteomes" id="UP000694392"/>
    </source>
</evidence>
<feature type="coiled-coil region" evidence="16">
    <location>
        <begin position="1686"/>
        <end position="1868"/>
    </location>
</feature>
<accession>A0A8D0GP55</accession>
<comment type="function">
    <text evidence="13">Major high molecular weight protein of desmosomes. Regulates profibrotic gene expression in cardiomyocytes via activation of the MAPK14/p38 MAPK signaling cascade and increase in TGFB1 protein abundance.</text>
</comment>
<dbReference type="InterPro" id="IPR001452">
    <property type="entry name" value="SH3_domain"/>
</dbReference>
<dbReference type="GO" id="GO:0002934">
    <property type="term" value="P:desmosome organization"/>
    <property type="evidence" value="ECO:0007669"/>
    <property type="project" value="Ensembl"/>
</dbReference>
<dbReference type="FunFam" id="3.90.1290.10:FF:000001">
    <property type="entry name" value="Plectin a"/>
    <property type="match status" value="2"/>
</dbReference>
<dbReference type="PANTHER" id="PTHR23169">
    <property type="entry name" value="ENVOPLAKIN"/>
    <property type="match status" value="1"/>
</dbReference>
<evidence type="ECO:0000256" key="3">
    <source>
        <dbReference type="ARBA" id="ARBA00004568"/>
    </source>
</evidence>
<dbReference type="Gene3D" id="1.20.58.60">
    <property type="match status" value="2"/>
</dbReference>
<dbReference type="GO" id="GO:0030216">
    <property type="term" value="P:keratinocyte differentiation"/>
    <property type="evidence" value="ECO:0007669"/>
    <property type="project" value="Ensembl"/>
</dbReference>
<evidence type="ECO:0000256" key="14">
    <source>
        <dbReference type="ARBA" id="ARBA00070556"/>
    </source>
</evidence>
<dbReference type="GO" id="GO:0150105">
    <property type="term" value="P:protein localization to cell-cell junction"/>
    <property type="evidence" value="ECO:0007669"/>
    <property type="project" value="Ensembl"/>
</dbReference>
<evidence type="ECO:0000256" key="4">
    <source>
        <dbReference type="ARBA" id="ARBA00009109"/>
    </source>
</evidence>
<evidence type="ECO:0000256" key="7">
    <source>
        <dbReference type="ARBA" id="ARBA00022490"/>
    </source>
</evidence>
<dbReference type="InterPro" id="IPR043197">
    <property type="entry name" value="Plakin"/>
</dbReference>
<evidence type="ECO:0000256" key="17">
    <source>
        <dbReference type="SAM" id="MobiDB-lite"/>
    </source>
</evidence>
<feature type="domain" description="SH3" evidence="18">
    <location>
        <begin position="413"/>
        <end position="470"/>
    </location>
</feature>
<dbReference type="Gene3D" id="3.30.160.780">
    <property type="match status" value="1"/>
</dbReference>
<dbReference type="GO" id="GO:0005198">
    <property type="term" value="F:structural molecule activity"/>
    <property type="evidence" value="ECO:0007669"/>
    <property type="project" value="TreeGrafter"/>
</dbReference>
<dbReference type="Pfam" id="PF21019">
    <property type="entry name" value="Spectrin_3"/>
    <property type="match status" value="1"/>
</dbReference>
<dbReference type="FunFam" id="3.30.160.780:FF:000001">
    <property type="entry name" value="Plectin a"/>
    <property type="match status" value="1"/>
</dbReference>
<dbReference type="FunFam" id="1.20.58.60:FF:000010">
    <property type="entry name" value="plectin isoform X2"/>
    <property type="match status" value="1"/>
</dbReference>
<feature type="region of interest" description="Disordered" evidence="17">
    <location>
        <begin position="2712"/>
        <end position="2762"/>
    </location>
</feature>
<evidence type="ECO:0000256" key="10">
    <source>
        <dbReference type="ARBA" id="ARBA00022949"/>
    </source>
</evidence>
<dbReference type="Pfam" id="PF17902">
    <property type="entry name" value="SH3_10"/>
    <property type="match status" value="1"/>
</dbReference>
<feature type="coiled-coil region" evidence="16">
    <location>
        <begin position="1094"/>
        <end position="1196"/>
    </location>
</feature>
<dbReference type="GO" id="GO:0005737">
    <property type="term" value="C:cytoplasm"/>
    <property type="evidence" value="ECO:0007669"/>
    <property type="project" value="UniProtKB-SubCell"/>
</dbReference>
<dbReference type="Gene3D" id="3.90.1290.10">
    <property type="entry name" value="Plakin repeat"/>
    <property type="match status" value="3"/>
</dbReference>
<keyword evidence="11 16" id="KW-0175">Coiled coil</keyword>
<dbReference type="InterPro" id="IPR018159">
    <property type="entry name" value="Spectrin/alpha-actinin"/>
</dbReference>
<protein>
    <recommendedName>
        <fullName evidence="14">Desmoplakin</fullName>
    </recommendedName>
</protein>
<dbReference type="GeneTree" id="ENSGT00940000154843"/>
<dbReference type="GO" id="GO:0098911">
    <property type="term" value="P:regulation of ventricular cardiac muscle cell action potential"/>
    <property type="evidence" value="ECO:0007669"/>
    <property type="project" value="Ensembl"/>
</dbReference>
<evidence type="ECO:0000256" key="2">
    <source>
        <dbReference type="ARBA" id="ARBA00004496"/>
    </source>
</evidence>
<dbReference type="SMART" id="SM00250">
    <property type="entry name" value="PLEC"/>
    <property type="match status" value="17"/>
</dbReference>
<dbReference type="GO" id="GO:0090136">
    <property type="term" value="P:epithelial cell-cell adhesion"/>
    <property type="evidence" value="ECO:0007669"/>
    <property type="project" value="Ensembl"/>
</dbReference>
<keyword evidence="12" id="KW-0472">Membrane</keyword>
<dbReference type="Pfam" id="PF00681">
    <property type="entry name" value="Plectin"/>
    <property type="match status" value="7"/>
</dbReference>
<reference evidence="19" key="1">
    <citation type="submission" date="2025-08" db="UniProtKB">
        <authorList>
            <consortium name="Ensembl"/>
        </authorList>
    </citation>
    <scope>IDENTIFICATION</scope>
</reference>